<organism evidence="8 9">
    <name type="scientific">Zymoseptoria tritici (strain ST99CH_3D7)</name>
    <dbReference type="NCBI Taxonomy" id="1276538"/>
    <lineage>
        <taxon>Eukaryota</taxon>
        <taxon>Fungi</taxon>
        <taxon>Dikarya</taxon>
        <taxon>Ascomycota</taxon>
        <taxon>Pezizomycotina</taxon>
        <taxon>Dothideomycetes</taxon>
        <taxon>Dothideomycetidae</taxon>
        <taxon>Mycosphaerellales</taxon>
        <taxon>Mycosphaerellaceae</taxon>
        <taxon>Zymoseptoria</taxon>
    </lineage>
</organism>
<evidence type="ECO:0000256" key="4">
    <source>
        <dbReference type="ARBA" id="ARBA00023002"/>
    </source>
</evidence>
<evidence type="ECO:0000259" key="7">
    <source>
        <dbReference type="PROSITE" id="PS51324"/>
    </source>
</evidence>
<dbReference type="EC" id="1.8.3.2" evidence="6"/>
<evidence type="ECO:0000256" key="6">
    <source>
        <dbReference type="RuleBase" id="RU371123"/>
    </source>
</evidence>
<keyword evidence="2 6" id="KW-0285">Flavoprotein</keyword>
<evidence type="ECO:0000256" key="2">
    <source>
        <dbReference type="ARBA" id="ARBA00022630"/>
    </source>
</evidence>
<dbReference type="SUPFAM" id="SSF69000">
    <property type="entry name" value="FAD-dependent thiol oxidase"/>
    <property type="match status" value="1"/>
</dbReference>
<dbReference type="GO" id="GO:0016971">
    <property type="term" value="F:flavin-dependent sulfhydryl oxidase activity"/>
    <property type="evidence" value="ECO:0007669"/>
    <property type="project" value="InterPro"/>
</dbReference>
<dbReference type="InterPro" id="IPR036774">
    <property type="entry name" value="ERV/ALR_sulphydryl_oxid_sf"/>
</dbReference>
<evidence type="ECO:0000256" key="1">
    <source>
        <dbReference type="ARBA" id="ARBA00001974"/>
    </source>
</evidence>
<keyword evidence="5" id="KW-1015">Disulfide bond</keyword>
<dbReference type="Gene3D" id="1.20.120.310">
    <property type="entry name" value="ERV/ALR sulfhydryl oxidase domain"/>
    <property type="match status" value="1"/>
</dbReference>
<keyword evidence="3 6" id="KW-0274">FAD</keyword>
<dbReference type="Pfam" id="PF04777">
    <property type="entry name" value="Evr1_Alr"/>
    <property type="match status" value="1"/>
</dbReference>
<reference evidence="8 9" key="1">
    <citation type="submission" date="2016-06" db="EMBL/GenBank/DDBJ databases">
        <authorList>
            <person name="Kjaerup R.B."/>
            <person name="Dalgaard T.S."/>
            <person name="Juul-Madsen H.R."/>
        </authorList>
    </citation>
    <scope>NUCLEOTIDE SEQUENCE [LARGE SCALE GENOMIC DNA]</scope>
</reference>
<comment type="catalytic activity">
    <reaction evidence="6">
        <text>2 R'C(R)SH + O2 = R'C(R)S-S(R)CR' + H2O2</text>
        <dbReference type="Rhea" id="RHEA:17357"/>
        <dbReference type="ChEBI" id="CHEBI:15379"/>
        <dbReference type="ChEBI" id="CHEBI:16240"/>
        <dbReference type="ChEBI" id="CHEBI:16520"/>
        <dbReference type="ChEBI" id="CHEBI:17412"/>
        <dbReference type="EC" id="1.8.3.2"/>
    </reaction>
</comment>
<dbReference type="InterPro" id="IPR039799">
    <property type="entry name" value="ALR/ERV"/>
</dbReference>
<name>A0A1X7RYX7_ZYMT9</name>
<evidence type="ECO:0000256" key="5">
    <source>
        <dbReference type="ARBA" id="ARBA00023157"/>
    </source>
</evidence>
<dbReference type="PANTHER" id="PTHR12645">
    <property type="entry name" value="ALR/ERV"/>
    <property type="match status" value="1"/>
</dbReference>
<feature type="domain" description="ERV/ALR sulfhydryl oxidase" evidence="7">
    <location>
        <begin position="68"/>
        <end position="168"/>
    </location>
</feature>
<dbReference type="STRING" id="1276538.A0A1X7RYX7"/>
<dbReference type="GO" id="GO:0005739">
    <property type="term" value="C:mitochondrion"/>
    <property type="evidence" value="ECO:0007669"/>
    <property type="project" value="TreeGrafter"/>
</dbReference>
<dbReference type="FunFam" id="1.20.120.310:FF:000002">
    <property type="entry name" value="Sulfhydryl oxidase"/>
    <property type="match status" value="1"/>
</dbReference>
<sequence length="213" mass="23839">MPSRRIYALSVLAMLTCAAVFLFVSTFRDQPHGTREPSYLRKTAEAVLSPALSTTQQPSVAIAPKLGNETIKAELGRASWKLFHTMMAQFPDTPKPDESKALKDYIYLFQRLYPCGECANHFGEILKKFPPQTSSRSAAAVWACHVHNEVNKSLKKEEFDCANIGDFYDCGCADDKKDGKDGKEGKATKEETKEKKIVKRWDLLEDMMLGGLP</sequence>
<comment type="cofactor">
    <cofactor evidence="1 6">
        <name>FAD</name>
        <dbReference type="ChEBI" id="CHEBI:57692"/>
    </cofactor>
</comment>
<proteinExistence type="predicted"/>
<accession>A0A1X7RYX7</accession>
<dbReference type="GO" id="GO:0050660">
    <property type="term" value="F:flavin adenine dinucleotide binding"/>
    <property type="evidence" value="ECO:0007669"/>
    <property type="project" value="TreeGrafter"/>
</dbReference>
<protein>
    <recommendedName>
        <fullName evidence="6">Sulfhydryl oxidase</fullName>
        <ecNumber evidence="6">1.8.3.2</ecNumber>
    </recommendedName>
</protein>
<keyword evidence="9" id="KW-1185">Reference proteome</keyword>
<dbReference type="PROSITE" id="PS51324">
    <property type="entry name" value="ERV_ALR"/>
    <property type="match status" value="1"/>
</dbReference>
<dbReference type="AlphaFoldDB" id="A0A1X7RYX7"/>
<evidence type="ECO:0000313" key="9">
    <source>
        <dbReference type="Proteomes" id="UP000215127"/>
    </source>
</evidence>
<dbReference type="PANTHER" id="PTHR12645:SF1">
    <property type="entry name" value="FAD-LINKED SULFHYDRYL OXIDASE ERV2"/>
    <property type="match status" value="1"/>
</dbReference>
<dbReference type="Proteomes" id="UP000215127">
    <property type="component" value="Chromosome 7"/>
</dbReference>
<evidence type="ECO:0000313" key="8">
    <source>
        <dbReference type="EMBL" id="SMQ52460.1"/>
    </source>
</evidence>
<evidence type="ECO:0000256" key="3">
    <source>
        <dbReference type="ARBA" id="ARBA00022827"/>
    </source>
</evidence>
<dbReference type="InterPro" id="IPR017905">
    <property type="entry name" value="ERV/ALR_sulphydryl_oxidase"/>
</dbReference>
<keyword evidence="4 6" id="KW-0560">Oxidoreductase</keyword>
<gene>
    <name evidence="8" type="ORF">ZT3D7_G7613</name>
</gene>
<dbReference type="EMBL" id="LT853698">
    <property type="protein sequence ID" value="SMQ52460.1"/>
    <property type="molecule type" value="Genomic_DNA"/>
</dbReference>